<keyword evidence="4" id="KW-1185">Reference proteome</keyword>
<evidence type="ECO:0000256" key="2">
    <source>
        <dbReference type="HAMAP-Rule" id="MF_00758"/>
    </source>
</evidence>
<dbReference type="PANTHER" id="PTHR30327">
    <property type="entry name" value="UNCHARACTERIZED PROTEIN YQGE"/>
    <property type="match status" value="1"/>
</dbReference>
<dbReference type="EMBL" id="BJUZ01000005">
    <property type="protein sequence ID" value="GEK94798.1"/>
    <property type="molecule type" value="Genomic_DNA"/>
</dbReference>
<dbReference type="Proteomes" id="UP000321230">
    <property type="component" value="Unassembled WGS sequence"/>
</dbReference>
<comment type="similarity">
    <text evidence="1 2">Belongs to the UPF0301 (AlgH) family.</text>
</comment>
<dbReference type="AlphaFoldDB" id="A0A511B313"/>
<evidence type="ECO:0000256" key="1">
    <source>
        <dbReference type="ARBA" id="ARBA00009600"/>
    </source>
</evidence>
<dbReference type="Pfam" id="PF02622">
    <property type="entry name" value="DUF179"/>
    <property type="match status" value="1"/>
</dbReference>
<sequence length="194" mass="20640">MKNTFAGHDQNLTGKLLVAGPVLAGTIFAQSVIYLCAHSLEDGAMGLIVNRRLSQPGLDDLFAQLDIEPSPPQRRIGLCMGGPVDSERGFVLHSTDWEGEGSLGVNGNATLTASLDVLRELAAGHGPRRAMMALGHAAWEPGQLEEEMLRDSAWFVAPATEDIVFGTDHSKKWRQALAAINLDPGALSMAVGEA</sequence>
<dbReference type="PANTHER" id="PTHR30327:SF1">
    <property type="entry name" value="UPF0301 PROTEIN YQGE"/>
    <property type="match status" value="1"/>
</dbReference>
<name>A0A511B313_9PROT</name>
<dbReference type="SUPFAM" id="SSF143456">
    <property type="entry name" value="VC0467-like"/>
    <property type="match status" value="1"/>
</dbReference>
<dbReference type="Gene3D" id="3.40.1740.10">
    <property type="entry name" value="VC0467-like"/>
    <property type="match status" value="1"/>
</dbReference>
<dbReference type="RefSeq" id="WP_146798707.1">
    <property type="nucleotide sequence ID" value="NZ_BARC01000009.1"/>
</dbReference>
<organism evidence="3 4">
    <name type="scientific">Gluconobacter wancherniae NBRC 103581</name>
    <dbReference type="NCBI Taxonomy" id="656744"/>
    <lineage>
        <taxon>Bacteria</taxon>
        <taxon>Pseudomonadati</taxon>
        <taxon>Pseudomonadota</taxon>
        <taxon>Alphaproteobacteria</taxon>
        <taxon>Acetobacterales</taxon>
        <taxon>Acetobacteraceae</taxon>
        <taxon>Gluconobacter</taxon>
    </lineage>
</organism>
<evidence type="ECO:0000313" key="4">
    <source>
        <dbReference type="Proteomes" id="UP000321230"/>
    </source>
</evidence>
<protein>
    <recommendedName>
        <fullName evidence="2">UPF0301 protein GWA01_25680</fullName>
    </recommendedName>
</protein>
<dbReference type="InterPro" id="IPR003774">
    <property type="entry name" value="AlgH-like"/>
</dbReference>
<proteinExistence type="inferred from homology"/>
<reference evidence="3 4" key="1">
    <citation type="submission" date="2019-07" db="EMBL/GenBank/DDBJ databases">
        <title>Whole genome shotgun sequence of Gluconobacter wancherniae NBRC 103581.</title>
        <authorList>
            <person name="Hosoyama A."/>
            <person name="Uohara A."/>
            <person name="Ohji S."/>
            <person name="Ichikawa N."/>
        </authorList>
    </citation>
    <scope>NUCLEOTIDE SEQUENCE [LARGE SCALE GENOMIC DNA]</scope>
    <source>
        <strain evidence="3 4">NBRC 103581</strain>
    </source>
</reference>
<dbReference type="OrthoDB" id="9807486at2"/>
<accession>A0A511B313</accession>
<gene>
    <name evidence="3" type="ORF">GWA01_25680</name>
</gene>
<evidence type="ECO:0000313" key="3">
    <source>
        <dbReference type="EMBL" id="GEK94798.1"/>
    </source>
</evidence>
<dbReference type="HAMAP" id="MF_00758">
    <property type="entry name" value="UPF0301"/>
    <property type="match status" value="1"/>
</dbReference>
<comment type="caution">
    <text evidence="3">The sequence shown here is derived from an EMBL/GenBank/DDBJ whole genome shotgun (WGS) entry which is preliminary data.</text>
</comment>
<dbReference type="GO" id="GO:0005829">
    <property type="term" value="C:cytosol"/>
    <property type="evidence" value="ECO:0007669"/>
    <property type="project" value="TreeGrafter"/>
</dbReference>